<comment type="caution">
    <text evidence="1">The sequence shown here is derived from an EMBL/GenBank/DDBJ whole genome shotgun (WGS) entry which is preliminary data.</text>
</comment>
<name>A0AAV7QBZ2_PLEWA</name>
<organism evidence="1 2">
    <name type="scientific">Pleurodeles waltl</name>
    <name type="common">Iberian ribbed newt</name>
    <dbReference type="NCBI Taxonomy" id="8319"/>
    <lineage>
        <taxon>Eukaryota</taxon>
        <taxon>Metazoa</taxon>
        <taxon>Chordata</taxon>
        <taxon>Craniata</taxon>
        <taxon>Vertebrata</taxon>
        <taxon>Euteleostomi</taxon>
        <taxon>Amphibia</taxon>
        <taxon>Batrachia</taxon>
        <taxon>Caudata</taxon>
        <taxon>Salamandroidea</taxon>
        <taxon>Salamandridae</taxon>
        <taxon>Pleurodelinae</taxon>
        <taxon>Pleurodeles</taxon>
    </lineage>
</organism>
<dbReference type="Proteomes" id="UP001066276">
    <property type="component" value="Chromosome 6"/>
</dbReference>
<keyword evidence="2" id="KW-1185">Reference proteome</keyword>
<evidence type="ECO:0000313" key="2">
    <source>
        <dbReference type="Proteomes" id="UP001066276"/>
    </source>
</evidence>
<reference evidence="1" key="1">
    <citation type="journal article" date="2022" name="bioRxiv">
        <title>Sequencing and chromosome-scale assembly of the giantPleurodeles waltlgenome.</title>
        <authorList>
            <person name="Brown T."/>
            <person name="Elewa A."/>
            <person name="Iarovenko S."/>
            <person name="Subramanian E."/>
            <person name="Araus A.J."/>
            <person name="Petzold A."/>
            <person name="Susuki M."/>
            <person name="Suzuki K.-i.T."/>
            <person name="Hayashi T."/>
            <person name="Toyoda A."/>
            <person name="Oliveira C."/>
            <person name="Osipova E."/>
            <person name="Leigh N.D."/>
            <person name="Simon A."/>
            <person name="Yun M.H."/>
        </authorList>
    </citation>
    <scope>NUCLEOTIDE SEQUENCE</scope>
    <source>
        <strain evidence="1">20211129_DDA</strain>
        <tissue evidence="1">Liver</tissue>
    </source>
</reference>
<sequence length="95" mass="10648">MPPASNGTEDRDTMAFIKSTVWRRVALLREPQAPSTAPVHAHPVIKQKTLVNVFRMLLKNIYILPRSDPGDPAYASHVLAQTRMRTVTHCVLFAV</sequence>
<accession>A0AAV7QBZ2</accession>
<dbReference type="AlphaFoldDB" id="A0AAV7QBZ2"/>
<evidence type="ECO:0000313" key="1">
    <source>
        <dbReference type="EMBL" id="KAJ1136675.1"/>
    </source>
</evidence>
<dbReference type="EMBL" id="JANPWB010000010">
    <property type="protein sequence ID" value="KAJ1136675.1"/>
    <property type="molecule type" value="Genomic_DNA"/>
</dbReference>
<proteinExistence type="predicted"/>
<protein>
    <submittedName>
        <fullName evidence="1">Uncharacterized protein</fullName>
    </submittedName>
</protein>
<gene>
    <name evidence="1" type="ORF">NDU88_003090</name>
</gene>